<protein>
    <submittedName>
        <fullName evidence="2">YopX family protein</fullName>
    </submittedName>
</protein>
<dbReference type="SUPFAM" id="SSF159006">
    <property type="entry name" value="YopX-like"/>
    <property type="match status" value="1"/>
</dbReference>
<proteinExistence type="predicted"/>
<organism evidence="2 3">
    <name type="scientific">Planomicrobium okeanokoites</name>
    <name type="common">Planococcus okeanokoites</name>
    <name type="synonym">Flavobacterium okeanokoites</name>
    <dbReference type="NCBI Taxonomy" id="244"/>
    <lineage>
        <taxon>Bacteria</taxon>
        <taxon>Bacillati</taxon>
        <taxon>Bacillota</taxon>
        <taxon>Bacilli</taxon>
        <taxon>Bacillales</taxon>
        <taxon>Caryophanaceae</taxon>
        <taxon>Planomicrobium</taxon>
    </lineage>
</organism>
<dbReference type="Pfam" id="PF09643">
    <property type="entry name" value="YopX"/>
    <property type="match status" value="1"/>
</dbReference>
<accession>A0ABV7KT85</accession>
<reference evidence="3" key="1">
    <citation type="journal article" date="2019" name="Int. J. Syst. Evol. Microbiol.">
        <title>The Global Catalogue of Microorganisms (GCM) 10K type strain sequencing project: providing services to taxonomists for standard genome sequencing and annotation.</title>
        <authorList>
            <consortium name="The Broad Institute Genomics Platform"/>
            <consortium name="The Broad Institute Genome Sequencing Center for Infectious Disease"/>
            <person name="Wu L."/>
            <person name="Ma J."/>
        </authorList>
    </citation>
    <scope>NUCLEOTIDE SEQUENCE [LARGE SCALE GENOMIC DNA]</scope>
    <source>
        <strain evidence="3">CCM 320</strain>
    </source>
</reference>
<dbReference type="RefSeq" id="WP_117313856.1">
    <property type="nucleotide sequence ID" value="NZ_JBHRUJ010000028.1"/>
</dbReference>
<dbReference type="Proteomes" id="UP001595625">
    <property type="component" value="Unassembled WGS sequence"/>
</dbReference>
<dbReference type="Gene3D" id="2.30.30.290">
    <property type="entry name" value="YopX-like domains"/>
    <property type="match status" value="1"/>
</dbReference>
<keyword evidence="3" id="KW-1185">Reference proteome</keyword>
<gene>
    <name evidence="2" type="ORF">ACFOEJ_16630</name>
</gene>
<feature type="domain" description="YopX protein" evidence="1">
    <location>
        <begin position="26"/>
        <end position="114"/>
    </location>
</feature>
<dbReference type="InterPro" id="IPR019096">
    <property type="entry name" value="YopX_protein"/>
</dbReference>
<sequence>MREIKFRVWIDGYKMIAPFDLSQHPQYWAHELKDGVRLQYTGLNDVNGFEIYEGDVMRLAGYPDMHIVFLNGCFVGKSTNKIQAMNWVPNSLTSLNLLRYEVIGNVYQNPELLEVSTE</sequence>
<evidence type="ECO:0000313" key="3">
    <source>
        <dbReference type="Proteomes" id="UP001595625"/>
    </source>
</evidence>
<evidence type="ECO:0000259" key="1">
    <source>
        <dbReference type="Pfam" id="PF09643"/>
    </source>
</evidence>
<comment type="caution">
    <text evidence="2">The sequence shown here is derived from an EMBL/GenBank/DDBJ whole genome shotgun (WGS) entry which is preliminary data.</text>
</comment>
<evidence type="ECO:0000313" key="2">
    <source>
        <dbReference type="EMBL" id="MFC3212696.1"/>
    </source>
</evidence>
<dbReference type="InterPro" id="IPR023385">
    <property type="entry name" value="YopX-like_C"/>
</dbReference>
<name>A0ABV7KT85_PLAOK</name>
<dbReference type="EMBL" id="JBHRUJ010000028">
    <property type="protein sequence ID" value="MFC3212696.1"/>
    <property type="molecule type" value="Genomic_DNA"/>
</dbReference>